<evidence type="ECO:0000256" key="12">
    <source>
        <dbReference type="PROSITE-ProRule" id="PRU00235"/>
    </source>
</evidence>
<feature type="compositionally biased region" description="Basic and acidic residues" evidence="13">
    <location>
        <begin position="1953"/>
        <end position="1970"/>
    </location>
</feature>
<feature type="repeat" description="RCC1" evidence="12">
    <location>
        <begin position="3730"/>
        <end position="3784"/>
    </location>
</feature>
<dbReference type="CDD" id="cd14401">
    <property type="entry name" value="UBA_HERC1"/>
    <property type="match status" value="1"/>
</dbReference>
<dbReference type="SUPFAM" id="SSF49899">
    <property type="entry name" value="Concanavalin A-like lectins/glucanases"/>
    <property type="match status" value="1"/>
</dbReference>
<feature type="region of interest" description="Disordered" evidence="13">
    <location>
        <begin position="1942"/>
        <end position="1970"/>
    </location>
</feature>
<feature type="region of interest" description="Disordered" evidence="13">
    <location>
        <begin position="2476"/>
        <end position="2513"/>
    </location>
</feature>
<feature type="domain" description="B30.2/SPRY" evidence="14">
    <location>
        <begin position="1689"/>
        <end position="1880"/>
    </location>
</feature>
<gene>
    <name evidence="16" type="ORF">GSTENG00014431001</name>
</gene>
<dbReference type="GO" id="GO:0005737">
    <property type="term" value="C:cytoplasm"/>
    <property type="evidence" value="ECO:0007669"/>
    <property type="project" value="UniProtKB-SubCell"/>
</dbReference>
<dbReference type="SUPFAM" id="SSF56204">
    <property type="entry name" value="Hect, E3 ligase catalytic domain"/>
    <property type="match status" value="1"/>
</dbReference>
<dbReference type="InterPro" id="IPR035983">
    <property type="entry name" value="Hect_E3_ubiquitin_ligase"/>
</dbReference>
<evidence type="ECO:0000256" key="6">
    <source>
        <dbReference type="ARBA" id="ARBA00022553"/>
    </source>
</evidence>
<evidence type="ECO:0000256" key="5">
    <source>
        <dbReference type="ARBA" id="ARBA00022490"/>
    </source>
</evidence>
<dbReference type="PANTHER" id="PTHR22872:SF6">
    <property type="entry name" value="E3 UBIQUITIN-PROTEIN LIGASE HERC1-RELATED"/>
    <property type="match status" value="1"/>
</dbReference>
<dbReference type="InterPro" id="IPR036322">
    <property type="entry name" value="WD40_repeat_dom_sf"/>
</dbReference>
<dbReference type="Gene3D" id="2.60.120.920">
    <property type="match status" value="1"/>
</dbReference>
<feature type="repeat" description="WD" evidence="11">
    <location>
        <begin position="3435"/>
        <end position="3469"/>
    </location>
</feature>
<accession>Q4SQC2</accession>
<dbReference type="Pfam" id="PF00632">
    <property type="entry name" value="HECT"/>
    <property type="match status" value="1"/>
</dbReference>
<dbReference type="Gene3D" id="2.130.10.30">
    <property type="entry name" value="Regulator of chromosome condensation 1/beta-lactamase-inhibitor protein II"/>
    <property type="match status" value="2"/>
</dbReference>
<protein>
    <recommendedName>
        <fullName evidence="4">HECT-type E3 ubiquitin transferase</fullName>
        <ecNumber evidence="4">2.3.2.26</ecNumber>
    </recommendedName>
</protein>
<evidence type="ECO:0000256" key="2">
    <source>
        <dbReference type="ARBA" id="ARBA00004496"/>
    </source>
</evidence>
<dbReference type="InterPro" id="IPR051625">
    <property type="entry name" value="Signaling_Regulatory_Domain"/>
</dbReference>
<dbReference type="Gene3D" id="3.90.1750.10">
    <property type="entry name" value="Hect, E3 ligase catalytic domains"/>
    <property type="match status" value="1"/>
</dbReference>
<feature type="repeat" description="RCC1" evidence="12">
    <location>
        <begin position="338"/>
        <end position="387"/>
    </location>
</feature>
<feature type="repeat" description="RCC1" evidence="12">
    <location>
        <begin position="3837"/>
        <end position="3888"/>
    </location>
</feature>
<dbReference type="GO" id="GO:0061630">
    <property type="term" value="F:ubiquitin protein ligase activity"/>
    <property type="evidence" value="ECO:0007669"/>
    <property type="project" value="UniProtKB-EC"/>
</dbReference>
<dbReference type="EMBL" id="CAAE01014533">
    <property type="protein sequence ID" value="CAF97160.1"/>
    <property type="molecule type" value="Genomic_DNA"/>
</dbReference>
<dbReference type="PROSITE" id="PS00626">
    <property type="entry name" value="RCC1_2"/>
    <property type="match status" value="4"/>
</dbReference>
<comment type="subcellular location">
    <subcellularLocation>
        <location evidence="2">Cytoplasm</location>
    </subcellularLocation>
</comment>
<dbReference type="InterPro" id="IPR009091">
    <property type="entry name" value="RCC1/BLIP-II"/>
</dbReference>
<feature type="repeat" description="RCC1" evidence="12">
    <location>
        <begin position="3942"/>
        <end position="3993"/>
    </location>
</feature>
<dbReference type="CDD" id="cd12881">
    <property type="entry name" value="SPRY_HERC1"/>
    <property type="match status" value="1"/>
</dbReference>
<evidence type="ECO:0000256" key="8">
    <source>
        <dbReference type="ARBA" id="ARBA00022737"/>
    </source>
</evidence>
<dbReference type="EC" id="2.3.2.26" evidence="4"/>
<keyword evidence="11" id="KW-0853">WD repeat</keyword>
<name>Q4SQC2_TETNG</name>
<dbReference type="PANTHER" id="PTHR22872">
    <property type="entry name" value="BTK-BINDING PROTEIN-RELATED"/>
    <property type="match status" value="1"/>
</dbReference>
<evidence type="ECO:0000256" key="3">
    <source>
        <dbReference type="ARBA" id="ARBA00004906"/>
    </source>
</evidence>
<dbReference type="FunFam" id="3.30.2410.10:FF:000006">
    <property type="entry name" value="probable E3 ubiquitin-protein ligase HERC1 isoform X2"/>
    <property type="match status" value="1"/>
</dbReference>
<dbReference type="SUPFAM" id="SSF50985">
    <property type="entry name" value="RCC1/BLIP-II"/>
    <property type="match status" value="3"/>
</dbReference>
<dbReference type="CDD" id="cd00078">
    <property type="entry name" value="HECTc"/>
    <property type="match status" value="1"/>
</dbReference>
<comment type="catalytic activity">
    <reaction evidence="1">
        <text>S-ubiquitinyl-[E2 ubiquitin-conjugating enzyme]-L-cysteine + [acceptor protein]-L-lysine = [E2 ubiquitin-conjugating enzyme]-L-cysteine + N(6)-ubiquitinyl-[acceptor protein]-L-lysine.</text>
        <dbReference type="EC" id="2.3.2.26"/>
    </reaction>
</comment>
<dbReference type="InterPro" id="IPR043136">
    <property type="entry name" value="B30.2/SPRY_sf"/>
</dbReference>
<feature type="repeat" description="WD" evidence="11">
    <location>
        <begin position="3117"/>
        <end position="3151"/>
    </location>
</feature>
<reference evidence="16" key="1">
    <citation type="journal article" date="2004" name="Nature">
        <title>Genome duplication in the teleost fish Tetraodon nigroviridis reveals the early vertebrate proto-karyotype.</title>
        <authorList>
            <person name="Jaillon O."/>
            <person name="Aury J.-M."/>
            <person name="Brunet F."/>
            <person name="Petit J.-L."/>
            <person name="Stange-Thomann N."/>
            <person name="Mauceli E."/>
            <person name="Bouneau L."/>
            <person name="Fischer C."/>
            <person name="Ozouf-Costaz C."/>
            <person name="Bernot A."/>
            <person name="Nicaud S."/>
            <person name="Jaffe D."/>
            <person name="Fisher S."/>
            <person name="Lutfalla G."/>
            <person name="Dossat C."/>
            <person name="Segurens B."/>
            <person name="Dasilva C."/>
            <person name="Salanoubat M."/>
            <person name="Levy M."/>
            <person name="Boudet N."/>
            <person name="Castellano S."/>
            <person name="Anthouard V."/>
            <person name="Jubin C."/>
            <person name="Castelli V."/>
            <person name="Katinka M."/>
            <person name="Vacherie B."/>
            <person name="Biemont C."/>
            <person name="Skalli Z."/>
            <person name="Cattolico L."/>
            <person name="Poulain J."/>
            <person name="De Berardinis V."/>
            <person name="Cruaud C."/>
            <person name="Duprat S."/>
            <person name="Brottier P."/>
            <person name="Coutanceau J.-P."/>
            <person name="Gouzy J."/>
            <person name="Parra G."/>
            <person name="Lardier G."/>
            <person name="Chapple C."/>
            <person name="McKernan K.J."/>
            <person name="McEwan P."/>
            <person name="Bosak S."/>
            <person name="Kellis M."/>
            <person name="Volff J.-N."/>
            <person name="Guigo R."/>
            <person name="Zody M.C."/>
            <person name="Mesirov J."/>
            <person name="Lindblad-Toh K."/>
            <person name="Birren B."/>
            <person name="Nusbaum C."/>
            <person name="Kahn D."/>
            <person name="Robinson-Rechavi M."/>
            <person name="Laudet V."/>
            <person name="Schachter V."/>
            <person name="Quetier F."/>
            <person name="Saurin W."/>
            <person name="Scarpelli C."/>
            <person name="Wincker P."/>
            <person name="Lander E.S."/>
            <person name="Weissenbach J."/>
            <person name="Roest Crollius H."/>
        </authorList>
    </citation>
    <scope>NUCLEOTIDE SEQUENCE [LARGE SCALE GENOMIC DNA]</scope>
</reference>
<dbReference type="InterPro" id="IPR000408">
    <property type="entry name" value="Reg_chr_condens"/>
</dbReference>
<dbReference type="Gene3D" id="3.30.2160.10">
    <property type="entry name" value="Hect, E3 ligase catalytic domain"/>
    <property type="match status" value="1"/>
</dbReference>
<feature type="compositionally biased region" description="Polar residues" evidence="13">
    <location>
        <begin position="2132"/>
        <end position="2142"/>
    </location>
</feature>
<feature type="repeat" description="RCC1" evidence="12">
    <location>
        <begin position="496"/>
        <end position="545"/>
    </location>
</feature>
<feature type="domain" description="HECT" evidence="15">
    <location>
        <begin position="4190"/>
        <end position="4576"/>
    </location>
</feature>
<feature type="compositionally biased region" description="Basic and acidic residues" evidence="13">
    <location>
        <begin position="2119"/>
        <end position="2131"/>
    </location>
</feature>
<evidence type="ECO:0000256" key="9">
    <source>
        <dbReference type="ARBA" id="ARBA00022786"/>
    </source>
</evidence>
<evidence type="ECO:0000256" key="4">
    <source>
        <dbReference type="ARBA" id="ARBA00012485"/>
    </source>
</evidence>
<feature type="region of interest" description="Disordered" evidence="13">
    <location>
        <begin position="2559"/>
        <end position="2586"/>
    </location>
</feature>
<dbReference type="InterPro" id="IPR058923">
    <property type="entry name" value="RCC1-like_dom"/>
</dbReference>
<keyword evidence="5" id="KW-0963">Cytoplasm</keyword>
<feature type="non-terminal residue" evidence="16">
    <location>
        <position position="1"/>
    </location>
</feature>
<dbReference type="KEGG" id="tng:GSTEN00014431G001"/>
<dbReference type="InterPro" id="IPR000569">
    <property type="entry name" value="HECT_dom"/>
</dbReference>
<comment type="pathway">
    <text evidence="3">Protein modification; protein ubiquitination.</text>
</comment>
<keyword evidence="6" id="KW-0597">Phosphoprotein</keyword>
<feature type="region of interest" description="Disordered" evidence="13">
    <location>
        <begin position="2715"/>
        <end position="2747"/>
    </location>
</feature>
<evidence type="ECO:0000256" key="13">
    <source>
        <dbReference type="SAM" id="MobiDB-lite"/>
    </source>
</evidence>
<evidence type="ECO:0000256" key="10">
    <source>
        <dbReference type="PROSITE-ProRule" id="PRU00104"/>
    </source>
</evidence>
<feature type="repeat" description="RCC1" evidence="12">
    <location>
        <begin position="599"/>
        <end position="649"/>
    </location>
</feature>
<feature type="repeat" description="RCC1" evidence="12">
    <location>
        <begin position="388"/>
        <end position="442"/>
    </location>
</feature>
<dbReference type="PROSITE" id="PS50294">
    <property type="entry name" value="WD_REPEATS_REGION"/>
    <property type="match status" value="1"/>
</dbReference>
<dbReference type="Pfam" id="PF00415">
    <property type="entry name" value="RCC1"/>
    <property type="match status" value="3"/>
</dbReference>
<organism evidence="16">
    <name type="scientific">Tetraodon nigroviridis</name>
    <name type="common">Spotted green pufferfish</name>
    <name type="synonym">Chelonodon nigroviridis</name>
    <dbReference type="NCBI Taxonomy" id="99883"/>
    <lineage>
        <taxon>Eukaryota</taxon>
        <taxon>Metazoa</taxon>
        <taxon>Chordata</taxon>
        <taxon>Craniata</taxon>
        <taxon>Vertebrata</taxon>
        <taxon>Euteleostomi</taxon>
        <taxon>Actinopterygii</taxon>
        <taxon>Neopterygii</taxon>
        <taxon>Teleostei</taxon>
        <taxon>Neoteleostei</taxon>
        <taxon>Acanthomorphata</taxon>
        <taxon>Eupercaria</taxon>
        <taxon>Tetraodontiformes</taxon>
        <taxon>Tetradontoidea</taxon>
        <taxon>Tetraodontidae</taxon>
        <taxon>Tetraodon</taxon>
    </lineage>
</organism>
<feature type="repeat" description="RCC1" evidence="12">
    <location>
        <begin position="547"/>
        <end position="598"/>
    </location>
</feature>
<dbReference type="InterPro" id="IPR013320">
    <property type="entry name" value="ConA-like_dom_sf"/>
</dbReference>
<comment type="caution">
    <text evidence="16">The sequence shown here is derived from an EMBL/GenBank/DDBJ whole genome shotgun (WGS) entry which is preliminary data.</text>
</comment>
<dbReference type="InterPro" id="IPR035768">
    <property type="entry name" value="SPRY_HERC1"/>
</dbReference>
<feature type="repeat" description="RCC1" evidence="12">
    <location>
        <begin position="650"/>
        <end position="702"/>
    </location>
</feature>
<dbReference type="SMART" id="SM00119">
    <property type="entry name" value="HECTc"/>
    <property type="match status" value="1"/>
</dbReference>
<feature type="compositionally biased region" description="Basic and acidic residues" evidence="13">
    <location>
        <begin position="2143"/>
        <end position="2153"/>
    </location>
</feature>
<feature type="repeat" description="RCC1" evidence="12">
    <location>
        <begin position="3681"/>
        <end position="3729"/>
    </location>
</feature>
<dbReference type="InterPro" id="IPR015943">
    <property type="entry name" value="WD40/YVTN_repeat-like_dom_sf"/>
</dbReference>
<dbReference type="InterPro" id="IPR001870">
    <property type="entry name" value="B30.2/SPRY"/>
</dbReference>
<feature type="repeat" description="RCC1" evidence="12">
    <location>
        <begin position="3994"/>
        <end position="4045"/>
    </location>
</feature>
<dbReference type="InterPro" id="IPR001680">
    <property type="entry name" value="WD40_rpt"/>
</dbReference>
<dbReference type="SMART" id="SM00449">
    <property type="entry name" value="SPRY"/>
    <property type="match status" value="1"/>
</dbReference>
<reference evidence="16" key="2">
    <citation type="submission" date="2004-02" db="EMBL/GenBank/DDBJ databases">
        <authorList>
            <consortium name="Genoscope"/>
            <consortium name="Whitehead Institute Centre for Genome Research"/>
        </authorList>
    </citation>
    <scope>NUCLEOTIDE SEQUENCE</scope>
</reference>
<dbReference type="Pfam" id="PF00400">
    <property type="entry name" value="WD40"/>
    <property type="match status" value="2"/>
</dbReference>
<evidence type="ECO:0000259" key="14">
    <source>
        <dbReference type="PROSITE" id="PS50188"/>
    </source>
</evidence>
<evidence type="ECO:0000256" key="1">
    <source>
        <dbReference type="ARBA" id="ARBA00000885"/>
    </source>
</evidence>
<feature type="compositionally biased region" description="Polar residues" evidence="13">
    <location>
        <begin position="2155"/>
        <end position="2166"/>
    </location>
</feature>
<keyword evidence="8" id="KW-0677">Repeat</keyword>
<feature type="region of interest" description="Disordered" evidence="13">
    <location>
        <begin position="2206"/>
        <end position="2240"/>
    </location>
</feature>
<dbReference type="Pfam" id="PF00622">
    <property type="entry name" value="SPRY"/>
    <property type="match status" value="1"/>
</dbReference>
<dbReference type="Pfam" id="PF25390">
    <property type="entry name" value="WD40_RLD"/>
    <property type="match status" value="2"/>
</dbReference>
<dbReference type="PROSITE" id="PS50012">
    <property type="entry name" value="RCC1_3"/>
    <property type="match status" value="14"/>
</dbReference>
<proteinExistence type="predicted"/>
<dbReference type="SMART" id="SM00320">
    <property type="entry name" value="WD40"/>
    <property type="match status" value="4"/>
</dbReference>
<evidence type="ECO:0000256" key="7">
    <source>
        <dbReference type="ARBA" id="ARBA00022679"/>
    </source>
</evidence>
<feature type="repeat" description="RCC1" evidence="12">
    <location>
        <begin position="443"/>
        <end position="495"/>
    </location>
</feature>
<dbReference type="FunFam" id="2.60.120.920:FF:000015">
    <property type="entry name" value="LOW QUALITY PROTEIN: probable E3 ubiquitin-protein ligase HERC1"/>
    <property type="match status" value="1"/>
</dbReference>
<dbReference type="Gene3D" id="3.30.2410.10">
    <property type="entry name" value="Hect, E3 ligase catalytic domain"/>
    <property type="match status" value="1"/>
</dbReference>
<feature type="compositionally biased region" description="Polar residues" evidence="13">
    <location>
        <begin position="2212"/>
        <end position="2237"/>
    </location>
</feature>
<evidence type="ECO:0000256" key="11">
    <source>
        <dbReference type="PROSITE-ProRule" id="PRU00221"/>
    </source>
</evidence>
<feature type="repeat" description="RCC1" evidence="12">
    <location>
        <begin position="3890"/>
        <end position="3941"/>
    </location>
</feature>
<feature type="repeat" description="RCC1" evidence="12">
    <location>
        <begin position="3785"/>
        <end position="3836"/>
    </location>
</feature>
<dbReference type="InterPro" id="IPR003877">
    <property type="entry name" value="SPRY_dom"/>
</dbReference>
<dbReference type="PROSITE" id="PS50188">
    <property type="entry name" value="B302_SPRY"/>
    <property type="match status" value="1"/>
</dbReference>
<dbReference type="Gene3D" id="2.130.10.10">
    <property type="entry name" value="YVTN repeat-like/Quinoprotein amine dehydrogenase"/>
    <property type="match status" value="1"/>
</dbReference>
<feature type="region of interest" description="Disordered" evidence="13">
    <location>
        <begin position="2119"/>
        <end position="2167"/>
    </location>
</feature>
<dbReference type="OrthoDB" id="239701at2759"/>
<dbReference type="SUPFAM" id="SSF50978">
    <property type="entry name" value="WD40 repeat-like"/>
    <property type="match status" value="1"/>
</dbReference>
<dbReference type="PROSITE" id="PS50237">
    <property type="entry name" value="HECT"/>
    <property type="match status" value="1"/>
</dbReference>
<feature type="active site" description="Glycyl thioester intermediate" evidence="10">
    <location>
        <position position="4539"/>
    </location>
</feature>
<evidence type="ECO:0000259" key="15">
    <source>
        <dbReference type="PROSITE" id="PS50237"/>
    </source>
</evidence>
<sequence>MVPCQTHVLLKWQEHFNSSWAVEDTIETARRHGAAALYDRLLQNKEVVTLAQPIQELVGPRLPDFECESSASTEKEEYLASLLSSQRWLAHRMLTQTSFTLSLHHRLVVLQRIYYAIHSKYHDKFCVQLPSQSTDSGKECGQLEATSECCRGGAVSNMKSGTDVLIEMGVRTGLSLLFSLLQQNWRYAASIYPESVLCNDVLATACSVLASLPPLSLANENKIPSVGLDCLAQVAEFLKKTSVISGTGVADPTGRRLALELLLGLAMHRGSLKFLLEWVEGFSGESINTQVLKKDADGLCQLSQAALCLFEEICNLASYCLCSSSADTACPGTDGDAVTVYVWGSNSSHQLAEGTLEKILLPKLTQGFSDAQTIEAGQYCTFSVSTDGSVKACGKGSYGRLGLGDSNNQSMPKKLVLEPHRNIKKVFSSKGSDGHTLAITVDGEVFSWGDGEYGKLGHGNSATQKYPKIVQGPLFSKIVVSASAGYRHSAAVTNDGELYTWGEGDFGRLGHSDSQSRNTPTLVKDISGVGQVACGSSHTIAVAQDGRTMWSFGGGDNGKLGHGDTNRVYRPKVIEALHGFIIRKVCAGSQSSLALTSAGQVFAWGCGSCLGCGSSETTSLRPRFVEDLSITKIIDISCGDSHCLALSHENEVYAWGNNTMGQCGQGHTSTPITRPKKVLGLEGVSIQQITAGTSHSLAWTAVPTDRQLVAWHRPFCVDLEESTFTYLCNFLKCYCDGLEDDTPPTPFLSKRDHHQFILLCMKLLSVHLSLAHAGGTGAMVLGSQGRPLRNLLFRLIDSNMPGSIQQAVLNTLSIGASLLLPPLRERTELLLSLLPRGPQSLNALSKGQRLQLEMVLSSLQDQSYIASLLGYSNFGEFPALGTALTSTTSAQIPSSSTSEVYDPLRLAEVLLRTLVLSIGFYTGDSNVSLLQDHLYLLLPCASETLRRATKLLGESSLDKQIIRELHIVLYNSVAGSMLCQVMYSLLLLPLSTIQPLLSHLLALLEHINNFNRLLPDTNLLEVEELATEAQKSSSDTTEESNGQREENTWVWLLDLERSLALAVGRCLGGMLQGPPISFQEKTSEFWLSNILFRNGLEMNFDQLDSSMAWLPDVVMLGSSDIRLSELSLDEETRTLLELALGSSRGHAGYLQQRMEEYAQGKEWESGGSSGDCLLQAVCRCSLAALLKHSGLQSEEHWQNRYEPSEMLINVFETIDKIRSTLLAHKCSPQTLQVQTTGKQSIVSPQSPDVEPSSSVVQVRMEPMGHCSREVQVPPTPTANHNQEESVEETYGNSRMYLSEVLESFMATREAMQVQQNVTVYESFGTSTLPSSAESPASQERELELRLEALSEMSSFLSKMEGKSGGFFSPQFPAWLQSVQLQFLSGCFALGTQVISSQTGINYEMQHYTTGTQSASVEKQQQLQSAAHTFCQQVVCVLKERALAERERPGSCQHLLLATMFPLNFCYQARDLVLVIQYGILDILSTLTNNSSALSNQSWFAASTPGTILQGGAVKLACTRLLQIMTVAASSCEDLLPLDVSHALMEVMCEQLQNILHAFHQLQTAERCTSERTDLDTSSRTSKINGVCSIRYIWKSKVVESQLGDFLVFLRRVLSLRVLKNLSTFVKWIDPLMTIISHKCSLGSPCFHNLRTKLLAFHVLERVLPASSDPSQIQKIVVQLFQLVSVYMWKEPLTERNYEEMPEKHKRVMSHFDYEECIPIGAFSFDPHKIVCCSLESGNILSHGAGGKGYGLTTTAITSGCFIWKFSVTKENRGNEGTCIGVSRWPVRDHNHHTTTDMWLYRAYSGNLYHGGELIRTLPSFTQGDTITCILDMEAHTIFFAKNDKEPKLAFEGVIASELYPCVLFYSSNPGEKVALHDLQMRGMPSNLLPGEPLCSPRSMVLVESTIQLLRRLHRCDQWAPLINQYIHSQLELIGPLLKEDDLSRSSPVVSPTHFEKDEREREKNTSDTDKGELYLHRRSLSDAKLAALCSEVWPVLALIGGVDTGLRAGGLCQHTPSGRRAVLLGVLKEGSSMAKLQWEETDLSVSSMNSWSPSDTPITSLEPCGTSCFDVTPLGGLRSTVLLDLIYLMGLLEEQGWLATHQDHKMKCSQEKMKESEMQHCFDEDGKEKSTEANSFLSPSSTREARKTVDHQELTCPTQPPQTSHSSKLDAFGLELRTVRVSYLLIGALKSLTHIFSCENPADLLQMPKNDPSGNDNPSDTTTPLSSPNSDQTNSRSRQWDESAELRSVLQYVVQSMVKWAVRPCPIKQSVSLADLERAQIMIYKGAISKLQEDKEHKESGHIPSQAISKSSSSASLYSAGSEGTAIFGQSNRASASSSNTDLTSLPTNLQEDGLENFNPFFPTSLLQHMVLTRFPMLTGLVSSPPVLHPCFSLVSSASCDAFTEQQTSFMEPGPCITQARSSLERTQMFVTSRLLEMGFSVRHIYWAMEAADVSGDLDSQTIEVLASWMLEHPLTEEQQGGESPRQEGVPDTPSSDGPETVQCPERPSRQPSERLEIQREYLFFPLDISVLIQYIVLFSLLLGLDWIERENFLDVHLTRNRPPPARRRRSGPSQRTSNRRPVGDWPEQVEIHPYSAEQESELGYMDDPYNEETYEELLTPSFFGLERDTLHIVELTNTSQMVKCELCNTLTLQFNNHVKHHHPGCGQSAARKGYDSTGAYVDVWFKGECGSNFPFYLLCNTCREKYLAANQSDPITKGERNKGLTSDLIGQPDSTSDDDWEISHQDDRDTDKLTGLEDFGLLLRPLGLTESKLVPDPITFIEPDPLGALVYSSADATGAVAPKGIQFKRNSLIEHKTFLSLGQQAVSLKDTHDRVKALRRVTSTAQILLAYSMVMRVLAHTASSSSMGSQTSGLESLGLADIRILVRLMTLTAGGRAYTCVDRQLGANGIAATERNSLTHLSFLSSAIGSVVSHSPAAYRQLVEICTQDLMAAATGVSIGAMTDLQQKGCLSLTAHGSQHQDYNDHTSPTFLVTQRLVSLLTEKGVHCYSSDRSEFESNVGPLELANALAASVLSARMTCRHRQWAAKQLVQALAVTGKDGTNRPQTYSDLCGDLRKCPLRRLEGHYNKVGEHSLSSVLSSVTPGFQMNCYMFFQVSSCFWNSDQGLLVTCSQDKVVQIWSITQSTVELQNTFSCISSKMDRSTSERTSVCSQMAAVYWSPGGNFLAVPENKHISIMNIRGSHCHEEAQMSRVTALCWAQAFSLCLDSAASCKNRPAVESLLVGRLDGSLCWLQVTMQEIDLRVKSTELAHCTMKEAPQSVAWSCEDKPFAVGYPSGKILLATTEAYENEPPIVVSIFQESVSSLKWDPTGHLLLCMGRSNIVKILGCYRSTWVTLHSLVHLSTVNVAEWCPLAGLAPDPQLMMAVGCQNGSVYVWTLPQGGTTVSLPNMKNSPPRQEKCTDLKQESAKCVFVFHGHITAVRSLSFCPSGLALVSGGIGGLLNIWSLQAILQTVTGLGSVLSTIWIPDMGVAACFGRSKDVLLICCTPDWISQNHLLASCRMVLRSQNIMGLNRAPCLVVFLERLPLLLQEQYNYERSHVAAGDQLVHSAFLQSLASLAVGLSMEKHLCHAPRPPHHTNSESDSCPSEWSWLASYATTVQTAEAIASGTVFPESFIVSQFQELDDAESALDNSKWSFKMDEQLMSWANARPEDWQEGGKSDVYLWGNGRYGQLAGTGTNLTLPTLAPCLSQTQQVVCGQNCSFLIQSNGAVMAVGEGQYGRLGQGNSDDLFVPTIISAFQGYVVTQLVTSCGSDGHSMALTETGEVFSWGDGDFGKLGHGNNERQRRPKQIEALQGEDVVQLACGFRHSAVVTADGKLFTFGSGESGRLGQRSTSNKMQPERVAALEGYHVGQVSCGLNHTLVLSLDGMAVWAFGDGDYGKLGAGSSTAKYYPQKVEQLCNKGMKKVCCGAQFSVVLATDGHVYTFGQERLIGLPDSMLKNRSNPQVVPSLEGLFIEDIAVGCEHVLALSSTGDIYAWGCNSEGQLGLGHCNLVKEPTLITALQGKNIKQISAGRCHSSAWTAPSTSKNSALCPCQGGPGSVQLGLPQSVPPQYNTLKDLSPRVLSMRLRVLHNFSDLMYKSWRLLNLDPKNPTSTSRYSSGTTAIIRGELRGLLSPKVNTLPLVRCIGRTMTQGKTHGPQITVKRISTRGRSSKPIFVQIAKQVVSLNPLELRLPSRAWKVKLVGEGADDAGGVFDDTITEMCQVGRSSAQQRQQITERVMFCNILSVLLMCFITYNIQSYYQELQSGVVDLLIHTPNGFADVGSNTDRFLLNPAAFSEDHMIQFRFLGVLMAVAIRTRKPLDLHLAPWVWKQLCSIPLGGSDLEEVDLLSYRTLQGILHLENSGITEENFHVMIPLDSFMVHSADGRLVPVVPGGQNISLTFANRTEYVERGLDYRLHEMDSQVAAVREGMSTIIPVPLLSLVTPQQLEQLVCGLPEVSVEMLKKLVRYRDITEGHQLVGWFWQSLEEFTNEERVLFLRFVSGRSRLPSNPADITQKFQIIKVDRPVNGLPTAQTCFFLLRLPPYTSQAILSERLRYSIHNCLSIDMDNYMLTHNTEPADSSGTE</sequence>
<evidence type="ECO:0000313" key="16">
    <source>
        <dbReference type="EMBL" id="CAF97160.1"/>
    </source>
</evidence>
<keyword evidence="9 10" id="KW-0833">Ubl conjugation pathway</keyword>
<keyword evidence="7" id="KW-0808">Transferase</keyword>
<dbReference type="PROSITE" id="PS50082">
    <property type="entry name" value="WD_REPEATS_2"/>
    <property type="match status" value="2"/>
</dbReference>
<dbReference type="PRINTS" id="PR00633">
    <property type="entry name" value="RCCNDNSATION"/>
</dbReference>